<reference evidence="2" key="1">
    <citation type="submission" date="2018-09" db="EMBL/GenBank/DDBJ databases">
        <authorList>
            <person name="Livingstone P.G."/>
            <person name="Whitworth D.E."/>
        </authorList>
    </citation>
    <scope>NUCLEOTIDE SEQUENCE [LARGE SCALE GENOMIC DNA]</scope>
    <source>
        <strain evidence="2">CA040B</strain>
    </source>
</reference>
<dbReference type="Gene3D" id="1.25.10.10">
    <property type="entry name" value="Leucine-rich Repeat Variant"/>
    <property type="match status" value="3"/>
</dbReference>
<dbReference type="AlphaFoldDB" id="A0A3A8N3F3"/>
<protein>
    <submittedName>
        <fullName evidence="1">HEAT repeat domain-containing protein</fullName>
    </submittedName>
</protein>
<dbReference type="InterPro" id="IPR011989">
    <property type="entry name" value="ARM-like"/>
</dbReference>
<dbReference type="Pfam" id="PF13646">
    <property type="entry name" value="HEAT_2"/>
    <property type="match status" value="1"/>
</dbReference>
<dbReference type="OrthoDB" id="5497788at2"/>
<accession>A0A3A8N3F3</accession>
<gene>
    <name evidence="1" type="ORF">D7X12_31995</name>
</gene>
<name>A0A3A8N3F3_9BACT</name>
<dbReference type="InterPro" id="IPR016024">
    <property type="entry name" value="ARM-type_fold"/>
</dbReference>
<dbReference type="SUPFAM" id="SSF48371">
    <property type="entry name" value="ARM repeat"/>
    <property type="match status" value="1"/>
</dbReference>
<sequence length="349" mass="36757">MDFDGGPPACHRSAPVRPPPAPRAPSLLLVVLLAALLPLSGLAGPASASKRAQGRAEADAVLAQVARGGPVPAAASRLRYLRQESYAAEEIGPLLRNTFEERKRRNLASLLASLGAREGEGTLVKLASDADSTVRMYAAQGLAKLGSRNTAAVLPLLEDKSSGVRREAARALGASRNPKMGRSLMAAAKAEQDLEVRAALLEAAGACGDAKQRPGLKTYLDSDSESTRFAAARGLCRLGAPEGFAFAQKLLGNPDKFVRRQGLALFEGVPAKKASPVLSPLLKDADRTLAATAARVLYQGGDAAALDWLVLASWNAKGEEKLTYEKELETLQLADDRRKAILRKAGVAP</sequence>
<dbReference type="InterPro" id="IPR004155">
    <property type="entry name" value="PBS_lyase_HEAT"/>
</dbReference>
<evidence type="ECO:0000313" key="1">
    <source>
        <dbReference type="EMBL" id="RKH36771.1"/>
    </source>
</evidence>
<proteinExistence type="predicted"/>
<keyword evidence="2" id="KW-1185">Reference proteome</keyword>
<dbReference type="Proteomes" id="UP000273405">
    <property type="component" value="Unassembled WGS sequence"/>
</dbReference>
<dbReference type="SMART" id="SM00567">
    <property type="entry name" value="EZ_HEAT"/>
    <property type="match status" value="5"/>
</dbReference>
<dbReference type="EMBL" id="RAWG01000283">
    <property type="protein sequence ID" value="RKH36771.1"/>
    <property type="molecule type" value="Genomic_DNA"/>
</dbReference>
<comment type="caution">
    <text evidence="1">The sequence shown here is derived from an EMBL/GenBank/DDBJ whole genome shotgun (WGS) entry which is preliminary data.</text>
</comment>
<evidence type="ECO:0000313" key="2">
    <source>
        <dbReference type="Proteomes" id="UP000273405"/>
    </source>
</evidence>
<organism evidence="1 2">
    <name type="scientific">Corallococcus sicarius</name>
    <dbReference type="NCBI Taxonomy" id="2316726"/>
    <lineage>
        <taxon>Bacteria</taxon>
        <taxon>Pseudomonadati</taxon>
        <taxon>Myxococcota</taxon>
        <taxon>Myxococcia</taxon>
        <taxon>Myxococcales</taxon>
        <taxon>Cystobacterineae</taxon>
        <taxon>Myxococcaceae</taxon>
        <taxon>Corallococcus</taxon>
    </lineage>
</organism>